<accession>A0AAE1ASX8</accession>
<dbReference type="EMBL" id="JAWDGP010001251">
    <property type="protein sequence ID" value="KAK3793402.1"/>
    <property type="molecule type" value="Genomic_DNA"/>
</dbReference>
<keyword evidence="2" id="KW-1185">Reference proteome</keyword>
<name>A0AAE1ASX8_9GAST</name>
<reference evidence="1" key="1">
    <citation type="journal article" date="2023" name="G3 (Bethesda)">
        <title>A reference genome for the long-term kleptoplast-retaining sea slug Elysia crispata morphotype clarki.</title>
        <authorList>
            <person name="Eastman K.E."/>
            <person name="Pendleton A.L."/>
            <person name="Shaikh M.A."/>
            <person name="Suttiyut T."/>
            <person name="Ogas R."/>
            <person name="Tomko P."/>
            <person name="Gavelis G."/>
            <person name="Widhalm J.R."/>
            <person name="Wisecaver J.H."/>
        </authorList>
    </citation>
    <scope>NUCLEOTIDE SEQUENCE</scope>
    <source>
        <strain evidence="1">ECLA1</strain>
    </source>
</reference>
<dbReference type="Proteomes" id="UP001283361">
    <property type="component" value="Unassembled WGS sequence"/>
</dbReference>
<organism evidence="1 2">
    <name type="scientific">Elysia crispata</name>
    <name type="common">lettuce slug</name>
    <dbReference type="NCBI Taxonomy" id="231223"/>
    <lineage>
        <taxon>Eukaryota</taxon>
        <taxon>Metazoa</taxon>
        <taxon>Spiralia</taxon>
        <taxon>Lophotrochozoa</taxon>
        <taxon>Mollusca</taxon>
        <taxon>Gastropoda</taxon>
        <taxon>Heterobranchia</taxon>
        <taxon>Euthyneura</taxon>
        <taxon>Panpulmonata</taxon>
        <taxon>Sacoglossa</taxon>
        <taxon>Placobranchoidea</taxon>
        <taxon>Plakobranchidae</taxon>
        <taxon>Elysia</taxon>
    </lineage>
</organism>
<evidence type="ECO:0000313" key="2">
    <source>
        <dbReference type="Proteomes" id="UP001283361"/>
    </source>
</evidence>
<dbReference type="AlphaFoldDB" id="A0AAE1ASX8"/>
<comment type="caution">
    <text evidence="1">The sequence shown here is derived from an EMBL/GenBank/DDBJ whole genome shotgun (WGS) entry which is preliminary data.</text>
</comment>
<protein>
    <submittedName>
        <fullName evidence="1">Uncharacterized protein</fullName>
    </submittedName>
</protein>
<sequence length="78" mass="9081">MPKTRKRRSTWRYVEDVGPERGIQTARFSATNPGKNERGLQVWVYSTDRRHLLLKLPQANQKGYSLELVISPNHRSGF</sequence>
<gene>
    <name evidence="1" type="ORF">RRG08_039208</name>
</gene>
<evidence type="ECO:0000313" key="1">
    <source>
        <dbReference type="EMBL" id="KAK3793402.1"/>
    </source>
</evidence>
<proteinExistence type="predicted"/>